<evidence type="ECO:0000313" key="2">
    <source>
        <dbReference type="Proteomes" id="UP001054945"/>
    </source>
</evidence>
<name>A0AAV4QJV8_CAEEX</name>
<sequence length="118" mass="13370">MHGVPTPGWADLGGLALIKLPSAVIRKKVNLSRRKGRHRWHSLFFCSVFNCRNINKTIFISTRFNIFTSPNCVLCGSGTAMDASHLKSHLNCLDIYVTDTGRQERTSRSLDWLTFVDF</sequence>
<keyword evidence="2" id="KW-1185">Reference proteome</keyword>
<organism evidence="1 2">
    <name type="scientific">Caerostris extrusa</name>
    <name type="common">Bark spider</name>
    <name type="synonym">Caerostris bankana</name>
    <dbReference type="NCBI Taxonomy" id="172846"/>
    <lineage>
        <taxon>Eukaryota</taxon>
        <taxon>Metazoa</taxon>
        <taxon>Ecdysozoa</taxon>
        <taxon>Arthropoda</taxon>
        <taxon>Chelicerata</taxon>
        <taxon>Arachnida</taxon>
        <taxon>Araneae</taxon>
        <taxon>Araneomorphae</taxon>
        <taxon>Entelegynae</taxon>
        <taxon>Araneoidea</taxon>
        <taxon>Araneidae</taxon>
        <taxon>Caerostris</taxon>
    </lineage>
</organism>
<protein>
    <submittedName>
        <fullName evidence="1">Uncharacterized protein</fullName>
    </submittedName>
</protein>
<comment type="caution">
    <text evidence="1">The sequence shown here is derived from an EMBL/GenBank/DDBJ whole genome shotgun (WGS) entry which is preliminary data.</text>
</comment>
<dbReference type="AlphaFoldDB" id="A0AAV4QJV8"/>
<evidence type="ECO:0000313" key="1">
    <source>
        <dbReference type="EMBL" id="GIY09973.1"/>
    </source>
</evidence>
<gene>
    <name evidence="1" type="ORF">CEXT_178411</name>
</gene>
<reference evidence="1 2" key="1">
    <citation type="submission" date="2021-06" db="EMBL/GenBank/DDBJ databases">
        <title>Caerostris extrusa draft genome.</title>
        <authorList>
            <person name="Kono N."/>
            <person name="Arakawa K."/>
        </authorList>
    </citation>
    <scope>NUCLEOTIDE SEQUENCE [LARGE SCALE GENOMIC DNA]</scope>
</reference>
<dbReference type="Proteomes" id="UP001054945">
    <property type="component" value="Unassembled WGS sequence"/>
</dbReference>
<accession>A0AAV4QJV8</accession>
<proteinExistence type="predicted"/>
<dbReference type="EMBL" id="BPLR01006449">
    <property type="protein sequence ID" value="GIY09973.1"/>
    <property type="molecule type" value="Genomic_DNA"/>
</dbReference>